<evidence type="ECO:0000256" key="4">
    <source>
        <dbReference type="ARBA" id="ARBA00022452"/>
    </source>
</evidence>
<evidence type="ECO:0000313" key="13">
    <source>
        <dbReference type="EMBL" id="MCS0590650.1"/>
    </source>
</evidence>
<dbReference type="InterPro" id="IPR033900">
    <property type="entry name" value="Gram_neg_porin_domain"/>
</dbReference>
<dbReference type="InterPro" id="IPR023614">
    <property type="entry name" value="Porin_dom_sf"/>
</dbReference>
<comment type="subunit">
    <text evidence="2">Homotrimer.</text>
</comment>
<feature type="domain" description="Porin" evidence="12">
    <location>
        <begin position="11"/>
        <end position="389"/>
    </location>
</feature>
<dbReference type="PANTHER" id="PTHR34501:SF9">
    <property type="entry name" value="MAJOR OUTER MEMBRANE PROTEIN P.IA"/>
    <property type="match status" value="1"/>
</dbReference>
<dbReference type="Gene3D" id="2.40.160.10">
    <property type="entry name" value="Porin"/>
    <property type="match status" value="1"/>
</dbReference>
<evidence type="ECO:0000256" key="5">
    <source>
        <dbReference type="ARBA" id="ARBA00022692"/>
    </source>
</evidence>
<organism evidence="13 14">
    <name type="scientific">Massilia norwichensis</name>
    <dbReference type="NCBI Taxonomy" id="1442366"/>
    <lineage>
        <taxon>Bacteria</taxon>
        <taxon>Pseudomonadati</taxon>
        <taxon>Pseudomonadota</taxon>
        <taxon>Betaproteobacteria</taxon>
        <taxon>Burkholderiales</taxon>
        <taxon>Oxalobacteraceae</taxon>
        <taxon>Telluria group</taxon>
        <taxon>Massilia</taxon>
    </lineage>
</organism>
<evidence type="ECO:0000256" key="1">
    <source>
        <dbReference type="ARBA" id="ARBA00004571"/>
    </source>
</evidence>
<evidence type="ECO:0000256" key="3">
    <source>
        <dbReference type="ARBA" id="ARBA00022448"/>
    </source>
</evidence>
<comment type="caution">
    <text evidence="13">The sequence shown here is derived from an EMBL/GenBank/DDBJ whole genome shotgun (WGS) entry which is preliminary data.</text>
</comment>
<proteinExistence type="predicted"/>
<keyword evidence="10" id="KW-0998">Cell outer membrane</keyword>
<evidence type="ECO:0000313" key="14">
    <source>
        <dbReference type="Proteomes" id="UP001205560"/>
    </source>
</evidence>
<evidence type="ECO:0000256" key="11">
    <source>
        <dbReference type="SAM" id="SignalP"/>
    </source>
</evidence>
<reference evidence="13 14" key="1">
    <citation type="submission" date="2022-08" db="EMBL/GenBank/DDBJ databases">
        <title>Reclassification of Massilia species as members of the genera Telluria, Duganella, Pseudoduganella, Mokoshia gen. nov. and Zemynaea gen. nov. using orthogonal and non-orthogonal genome-based approaches.</title>
        <authorList>
            <person name="Bowman J.P."/>
        </authorList>
    </citation>
    <scope>NUCLEOTIDE SEQUENCE [LARGE SCALE GENOMIC DNA]</scope>
    <source>
        <strain evidence="13 14">LMG 28164</strain>
    </source>
</reference>
<dbReference type="RefSeq" id="WP_258846432.1">
    <property type="nucleotide sequence ID" value="NZ_JANUGX010000019.1"/>
</dbReference>
<keyword evidence="14" id="KW-1185">Reference proteome</keyword>
<gene>
    <name evidence="13" type="ORF">NX782_15755</name>
</gene>
<dbReference type="PANTHER" id="PTHR34501">
    <property type="entry name" value="PROTEIN YDDL-RELATED"/>
    <property type="match status" value="1"/>
</dbReference>
<name>A0ABT2A963_9BURK</name>
<dbReference type="Pfam" id="PF13609">
    <property type="entry name" value="Porin_4"/>
    <property type="match status" value="1"/>
</dbReference>
<evidence type="ECO:0000256" key="8">
    <source>
        <dbReference type="ARBA" id="ARBA00023114"/>
    </source>
</evidence>
<comment type="subcellular location">
    <subcellularLocation>
        <location evidence="1">Cell outer membrane</location>
        <topology evidence="1">Multi-pass membrane protein</topology>
    </subcellularLocation>
</comment>
<evidence type="ECO:0000256" key="6">
    <source>
        <dbReference type="ARBA" id="ARBA00022729"/>
    </source>
</evidence>
<evidence type="ECO:0000259" key="12">
    <source>
        <dbReference type="Pfam" id="PF13609"/>
    </source>
</evidence>
<dbReference type="EMBL" id="JANUGX010000019">
    <property type="protein sequence ID" value="MCS0590650.1"/>
    <property type="molecule type" value="Genomic_DNA"/>
</dbReference>
<sequence length="423" mass="45019">MKKIVLGALAGACIPTLALAQTSVQLYGIADAGLMWQRGSSPKLISGGEDGSRFGIKGQEDLGRGMKAVFNLEARVELDTGRQQPTLINENQGYYLTRGMEALPPNLLAAVRSALQPRGGPAVNPENALFDRTSMVGLITPLGAILLGRMYTPGYEVFAAADTFEVGTGGTWGSVTGGTAGFQALGADIRSQRALQYRIALPSGLGGSVMIAGRGSGYYGLYNKFWGAAITYKARGWDVGVGHNHGYDPSGAPSLRTTTAGGSYAWNDWKFFAGWHDQRNRHSTLLPTYIAGWDAQIAPQLAALGPATAAALRAVFVNNISINSQQDAVSYQLGAQYRIGANRILASVARQNDRTPSDSDATLFALGYNYFLSKRTDIYAVASFIKNDNEAQYSPATAGAPGGFTKTPGEDGRAFQLGVRHRF</sequence>
<keyword evidence="8" id="KW-0626">Porin</keyword>
<protein>
    <submittedName>
        <fullName evidence="13">Porin</fullName>
    </submittedName>
</protein>
<evidence type="ECO:0000256" key="2">
    <source>
        <dbReference type="ARBA" id="ARBA00011233"/>
    </source>
</evidence>
<evidence type="ECO:0000256" key="9">
    <source>
        <dbReference type="ARBA" id="ARBA00023136"/>
    </source>
</evidence>
<keyword evidence="6 11" id="KW-0732">Signal</keyword>
<dbReference type="CDD" id="cd00342">
    <property type="entry name" value="gram_neg_porins"/>
    <property type="match status" value="1"/>
</dbReference>
<feature type="chain" id="PRO_5045995935" evidence="11">
    <location>
        <begin position="21"/>
        <end position="423"/>
    </location>
</feature>
<evidence type="ECO:0000256" key="10">
    <source>
        <dbReference type="ARBA" id="ARBA00023237"/>
    </source>
</evidence>
<keyword evidence="3" id="KW-0813">Transport</keyword>
<keyword evidence="5" id="KW-0812">Transmembrane</keyword>
<keyword evidence="4" id="KW-1134">Transmembrane beta strand</keyword>
<keyword evidence="9" id="KW-0472">Membrane</keyword>
<accession>A0ABT2A963</accession>
<dbReference type="InterPro" id="IPR050298">
    <property type="entry name" value="Gram-neg_bact_OMP"/>
</dbReference>
<feature type="signal peptide" evidence="11">
    <location>
        <begin position="1"/>
        <end position="20"/>
    </location>
</feature>
<evidence type="ECO:0000256" key="7">
    <source>
        <dbReference type="ARBA" id="ARBA00023065"/>
    </source>
</evidence>
<dbReference type="SUPFAM" id="SSF56935">
    <property type="entry name" value="Porins"/>
    <property type="match status" value="1"/>
</dbReference>
<keyword evidence="7" id="KW-0406">Ion transport</keyword>
<dbReference type="Proteomes" id="UP001205560">
    <property type="component" value="Unassembled WGS sequence"/>
</dbReference>